<dbReference type="PROSITE" id="PS00409">
    <property type="entry name" value="PROKAR_NTER_METHYL"/>
    <property type="match status" value="1"/>
</dbReference>
<dbReference type="Pfam" id="PF07963">
    <property type="entry name" value="N_methyl"/>
    <property type="match status" value="1"/>
</dbReference>
<evidence type="ECO:0000256" key="2">
    <source>
        <dbReference type="ARBA" id="ARBA00022481"/>
    </source>
</evidence>
<dbReference type="SUPFAM" id="SSF54523">
    <property type="entry name" value="Pili subunits"/>
    <property type="match status" value="1"/>
</dbReference>
<dbReference type="InterPro" id="IPR012902">
    <property type="entry name" value="N_methyl_site"/>
</dbReference>
<dbReference type="GO" id="GO:0016020">
    <property type="term" value="C:membrane"/>
    <property type="evidence" value="ECO:0007669"/>
    <property type="project" value="UniProtKB-SubCell"/>
</dbReference>
<dbReference type="PANTHER" id="PTHR30093">
    <property type="entry name" value="GENERAL SECRETION PATHWAY PROTEIN G"/>
    <property type="match status" value="1"/>
</dbReference>
<keyword evidence="7" id="KW-1185">Reference proteome</keyword>
<keyword evidence="2" id="KW-0488">Methylation</keyword>
<reference evidence="6 7" key="1">
    <citation type="submission" date="2018-06" db="EMBL/GenBank/DDBJ databases">
        <title>Lujinxingia sediminis gen. nov. sp. nov., a new facultative anaerobic member of the class Deltaproteobacteria, and proposal of Lujinxingaceae fam. nov.</title>
        <authorList>
            <person name="Guo L.-Y."/>
            <person name="Li C.-M."/>
            <person name="Wang S."/>
            <person name="Du Z.-J."/>
        </authorList>
    </citation>
    <scope>NUCLEOTIDE SEQUENCE [LARGE SCALE GENOMIC DNA]</scope>
    <source>
        <strain evidence="6 7">FA350</strain>
    </source>
</reference>
<organism evidence="6 7">
    <name type="scientific">Bradymonas sediminis</name>
    <dbReference type="NCBI Taxonomy" id="1548548"/>
    <lineage>
        <taxon>Bacteria</taxon>
        <taxon>Deltaproteobacteria</taxon>
        <taxon>Bradymonadales</taxon>
        <taxon>Bradymonadaceae</taxon>
        <taxon>Bradymonas</taxon>
    </lineage>
</organism>
<keyword evidence="3" id="KW-0812">Transmembrane</keyword>
<dbReference type="NCBIfam" id="TIGR02532">
    <property type="entry name" value="IV_pilin_GFxxxE"/>
    <property type="match status" value="1"/>
</dbReference>
<dbReference type="KEGG" id="bsed:DN745_15065"/>
<evidence type="ECO:0000256" key="4">
    <source>
        <dbReference type="ARBA" id="ARBA00022989"/>
    </source>
</evidence>
<sequence>MLKNLRNKNKGFTLVELMIVVAIIGILAAIAIPAFLKYIKSSKAAEATGIMKKMSEGAKTYFTSEQKYAAAADGDQPWHASVANDQTKAPGYPVIWDNYVFPGGTDYKFNTILGTEALGTAGNAPTGGSKYLPMVPTTATFKAASNKLNLSLEDPLYFMYNYASTDKGNTAKAEITAIANFKTGDTVAHTVSQTVNVNPASQEVRVGPAVVSNEFE</sequence>
<dbReference type="Proteomes" id="UP000249799">
    <property type="component" value="Chromosome"/>
</dbReference>
<name>A0A2Z4FP99_9DELT</name>
<keyword evidence="4" id="KW-1133">Transmembrane helix</keyword>
<evidence type="ECO:0000256" key="1">
    <source>
        <dbReference type="ARBA" id="ARBA00004167"/>
    </source>
</evidence>
<keyword evidence="5" id="KW-0472">Membrane</keyword>
<gene>
    <name evidence="6" type="ORF">DN745_15065</name>
</gene>
<dbReference type="InterPro" id="IPR045584">
    <property type="entry name" value="Pilin-like"/>
</dbReference>
<dbReference type="EMBL" id="CP030032">
    <property type="protein sequence ID" value="AWV90575.1"/>
    <property type="molecule type" value="Genomic_DNA"/>
</dbReference>
<dbReference type="OrthoDB" id="5296638at2"/>
<dbReference type="RefSeq" id="WP_111336100.1">
    <property type="nucleotide sequence ID" value="NZ_CP030032.1"/>
</dbReference>
<evidence type="ECO:0000313" key="6">
    <source>
        <dbReference type="EMBL" id="AWV90575.1"/>
    </source>
</evidence>
<accession>A0A2Z4FP99</accession>
<proteinExistence type="predicted"/>
<dbReference type="Gene3D" id="3.30.700.10">
    <property type="entry name" value="Glycoprotein, Type 4 Pilin"/>
    <property type="match status" value="1"/>
</dbReference>
<evidence type="ECO:0000256" key="3">
    <source>
        <dbReference type="ARBA" id="ARBA00022692"/>
    </source>
</evidence>
<dbReference type="AlphaFoldDB" id="A0A2Z4FP99"/>
<comment type="subcellular location">
    <subcellularLocation>
        <location evidence="1">Membrane</location>
        <topology evidence="1">Single-pass membrane protein</topology>
    </subcellularLocation>
</comment>
<dbReference type="SMR" id="A0A2Z4FP99"/>
<protein>
    <submittedName>
        <fullName evidence="6">Uncharacterized protein</fullName>
    </submittedName>
</protein>
<evidence type="ECO:0000313" key="7">
    <source>
        <dbReference type="Proteomes" id="UP000249799"/>
    </source>
</evidence>
<evidence type="ECO:0000256" key="5">
    <source>
        <dbReference type="ARBA" id="ARBA00023136"/>
    </source>
</evidence>
<dbReference type="PANTHER" id="PTHR30093:SF44">
    <property type="entry name" value="TYPE II SECRETION SYSTEM CORE PROTEIN G"/>
    <property type="match status" value="1"/>
</dbReference>